<evidence type="ECO:0000313" key="4">
    <source>
        <dbReference type="Proteomes" id="UP000254737"/>
    </source>
</evidence>
<sequence>MKKLFVLCAFTSILFTACEKKTESTPTTENKSSQKIDDSTSQSALDWDGTYEGVIPCADCEGIKTELTLNQDNTYTLTEEYIDKNLKVENQGNITWTDDGNSISLKTKDDEYKRYKVGENILFQLDLEGNEITGALAQNYQLKKK</sequence>
<accession>A0A376GCZ8</accession>
<evidence type="ECO:0000256" key="1">
    <source>
        <dbReference type="SAM" id="MobiDB-lite"/>
    </source>
</evidence>
<dbReference type="EMBL" id="UFXS01000001">
    <property type="protein sequence ID" value="STD58665.1"/>
    <property type="molecule type" value="Genomic_DNA"/>
</dbReference>
<dbReference type="EMBL" id="RHPO01000006">
    <property type="protein sequence ID" value="RRT92906.1"/>
    <property type="molecule type" value="Genomic_DNA"/>
</dbReference>
<evidence type="ECO:0000313" key="2">
    <source>
        <dbReference type="EMBL" id="RRT92906.1"/>
    </source>
</evidence>
<protein>
    <submittedName>
        <fullName evidence="3">Copper homeostasis protein CutF</fullName>
    </submittedName>
    <submittedName>
        <fullName evidence="2">Copper resistance protein NlpE</fullName>
    </submittedName>
</protein>
<reference evidence="2 5" key="2">
    <citation type="submission" date="2018-10" db="EMBL/GenBank/DDBJ databases">
        <title>Transmission dynamics of multidrug resistant bacteria on intensive care unit surfaces.</title>
        <authorList>
            <person name="D'Souza A.W."/>
            <person name="Potter R.F."/>
            <person name="Wallace M."/>
            <person name="Shupe A."/>
            <person name="Patel S."/>
            <person name="Sun S."/>
            <person name="Gul D."/>
            <person name="Kwon J.H."/>
            <person name="Andleeb S."/>
            <person name="Burnham C.-A.D."/>
            <person name="Dantas G."/>
        </authorList>
    </citation>
    <scope>NUCLEOTIDE SEQUENCE [LARGE SCALE GENOMIC DNA]</scope>
    <source>
        <strain evidence="2 5">WF_348</strain>
    </source>
</reference>
<proteinExistence type="predicted"/>
<gene>
    <name evidence="3" type="primary">nlpE_1</name>
    <name evidence="2" type="ORF">EGI89_04900</name>
    <name evidence="3" type="ORF">NCTC13456_02289</name>
</gene>
<evidence type="ECO:0000313" key="5">
    <source>
        <dbReference type="Proteomes" id="UP000267844"/>
    </source>
</evidence>
<organism evidence="3 4">
    <name type="scientific">Empedobacter falsenii</name>
    <dbReference type="NCBI Taxonomy" id="343874"/>
    <lineage>
        <taxon>Bacteria</taxon>
        <taxon>Pseudomonadati</taxon>
        <taxon>Bacteroidota</taxon>
        <taxon>Flavobacteriia</taxon>
        <taxon>Flavobacteriales</taxon>
        <taxon>Weeksellaceae</taxon>
        <taxon>Empedobacter</taxon>
    </lineage>
</organism>
<dbReference type="Gene3D" id="2.40.128.640">
    <property type="match status" value="1"/>
</dbReference>
<feature type="region of interest" description="Disordered" evidence="1">
    <location>
        <begin position="24"/>
        <end position="45"/>
    </location>
</feature>
<dbReference type="PROSITE" id="PS51257">
    <property type="entry name" value="PROKAR_LIPOPROTEIN"/>
    <property type="match status" value="1"/>
</dbReference>
<dbReference type="InterPro" id="IPR007298">
    <property type="entry name" value="Cu-R_lipoprotein_NlpE"/>
</dbReference>
<reference evidence="3 4" key="1">
    <citation type="submission" date="2018-06" db="EMBL/GenBank/DDBJ databases">
        <authorList>
            <consortium name="Pathogen Informatics"/>
            <person name="Doyle S."/>
        </authorList>
    </citation>
    <scope>NUCLEOTIDE SEQUENCE [LARGE SCALE GENOMIC DNA]</scope>
    <source>
        <strain evidence="3 4">NCTC13456</strain>
    </source>
</reference>
<dbReference type="Proteomes" id="UP000254737">
    <property type="component" value="Unassembled WGS sequence"/>
</dbReference>
<dbReference type="RefSeq" id="WP_115000560.1">
    <property type="nucleotide sequence ID" value="NZ_RHPN01000006.1"/>
</dbReference>
<dbReference type="Pfam" id="PF04170">
    <property type="entry name" value="NlpE"/>
    <property type="match status" value="1"/>
</dbReference>
<dbReference type="Proteomes" id="UP000267844">
    <property type="component" value="Unassembled WGS sequence"/>
</dbReference>
<evidence type="ECO:0000313" key="3">
    <source>
        <dbReference type="EMBL" id="STD58665.1"/>
    </source>
</evidence>
<dbReference type="AlphaFoldDB" id="A0A376GCZ8"/>
<name>A0A376GCZ8_9FLAO</name>